<gene>
    <name evidence="2" type="ORF">NCTC1935_00092</name>
</gene>
<protein>
    <submittedName>
        <fullName evidence="2">Uncharacterized protein</fullName>
    </submittedName>
</protein>
<reference evidence="2" key="1">
    <citation type="submission" date="2019-02" db="EMBL/GenBank/DDBJ databases">
        <authorList>
            <consortium name="Pathogen Informatics"/>
        </authorList>
    </citation>
    <scope>NUCLEOTIDE SEQUENCE</scope>
    <source>
        <strain evidence="2">3012STDY6733949</strain>
    </source>
</reference>
<dbReference type="RefSeq" id="WP_137355087.1">
    <property type="nucleotide sequence ID" value="NZ_CAACYE020000005.1"/>
</dbReference>
<evidence type="ECO:0000313" key="2">
    <source>
        <dbReference type="EMBL" id="VFA81067.1"/>
    </source>
</evidence>
<sequence>MNAARATGLNLPSSSRPQHRGDLREAAARVRPSTTTDTTPAAAQPEPAPATTPAAAPAVSIPLKRKKNKRPFSTQISAETSARLDWLIKQGAVLTDTVDAAITAYLDAAGVPRPGPDGSMPDPT</sequence>
<feature type="compositionally biased region" description="Low complexity" evidence="1">
    <location>
        <begin position="32"/>
        <end position="58"/>
    </location>
</feature>
<dbReference type="AlphaFoldDB" id="A0A449HDW0"/>
<dbReference type="EMBL" id="CAACYE010000003">
    <property type="protein sequence ID" value="VFA81067.1"/>
    <property type="molecule type" value="Genomic_DNA"/>
</dbReference>
<organism evidence="2">
    <name type="scientific">Nocardia farcinica</name>
    <dbReference type="NCBI Taxonomy" id="37329"/>
    <lineage>
        <taxon>Bacteria</taxon>
        <taxon>Bacillati</taxon>
        <taxon>Actinomycetota</taxon>
        <taxon>Actinomycetes</taxon>
        <taxon>Mycobacteriales</taxon>
        <taxon>Nocardiaceae</taxon>
        <taxon>Nocardia</taxon>
    </lineage>
</organism>
<evidence type="ECO:0000256" key="1">
    <source>
        <dbReference type="SAM" id="MobiDB-lite"/>
    </source>
</evidence>
<feature type="region of interest" description="Disordered" evidence="1">
    <location>
        <begin position="1"/>
        <end position="74"/>
    </location>
</feature>
<accession>A0A449HDW0</accession>
<name>A0A449HDW0_NOCFR</name>
<feature type="compositionally biased region" description="Basic and acidic residues" evidence="1">
    <location>
        <begin position="19"/>
        <end position="28"/>
    </location>
</feature>
<proteinExistence type="predicted"/>